<proteinExistence type="predicted"/>
<feature type="non-terminal residue" evidence="2">
    <location>
        <position position="57"/>
    </location>
</feature>
<organism evidence="2">
    <name type="scientific">Streptomyces sp. SID7499</name>
    <dbReference type="NCBI Taxonomy" id="2706086"/>
    <lineage>
        <taxon>Bacteria</taxon>
        <taxon>Bacillati</taxon>
        <taxon>Actinomycetota</taxon>
        <taxon>Actinomycetes</taxon>
        <taxon>Kitasatosporales</taxon>
        <taxon>Streptomycetaceae</taxon>
        <taxon>Streptomyces</taxon>
    </lineage>
</organism>
<protein>
    <submittedName>
        <fullName evidence="2">Amino acid permease</fullName>
    </submittedName>
</protein>
<gene>
    <name evidence="2" type="ORF">G3M58_89875</name>
</gene>
<evidence type="ECO:0000256" key="1">
    <source>
        <dbReference type="SAM" id="MobiDB-lite"/>
    </source>
</evidence>
<feature type="region of interest" description="Disordered" evidence="1">
    <location>
        <begin position="1"/>
        <end position="28"/>
    </location>
</feature>
<reference evidence="2" key="1">
    <citation type="submission" date="2020-01" db="EMBL/GenBank/DDBJ databases">
        <title>Insect and environment-associated Actinomycetes.</title>
        <authorList>
            <person name="Currrie C."/>
            <person name="Chevrette M."/>
            <person name="Carlson C."/>
            <person name="Stubbendieck R."/>
            <person name="Wendt-Pienkowski E."/>
        </authorList>
    </citation>
    <scope>NUCLEOTIDE SEQUENCE</scope>
    <source>
        <strain evidence="2">SID7499</strain>
    </source>
</reference>
<dbReference type="AlphaFoldDB" id="A0A6G3XXJ3"/>
<comment type="caution">
    <text evidence="2">The sequence shown here is derived from an EMBL/GenBank/DDBJ whole genome shotgun (WGS) entry which is preliminary data.</text>
</comment>
<evidence type="ECO:0000313" key="2">
    <source>
        <dbReference type="EMBL" id="NEE22364.1"/>
    </source>
</evidence>
<name>A0A6G3XXJ3_9ACTN</name>
<dbReference type="EMBL" id="JAAGMN010009696">
    <property type="protein sequence ID" value="NEE22364.1"/>
    <property type="molecule type" value="Genomic_DNA"/>
</dbReference>
<accession>A0A6G3XXJ3</accession>
<sequence length="57" mass="5994">MSGDSGPERGPAAEAGRRDQEGDAALGELGYRPELRRTLGNFHTFAAGISYISILTG</sequence>